<dbReference type="EC" id="1.7.3.3" evidence="5 6"/>
<evidence type="ECO:0000313" key="8">
    <source>
        <dbReference type="Proteomes" id="UP000708347"/>
    </source>
</evidence>
<dbReference type="PANTHER" id="PTHR42874">
    <property type="entry name" value="URICASE"/>
    <property type="match status" value="1"/>
</dbReference>
<evidence type="ECO:0000256" key="2">
    <source>
        <dbReference type="ARBA" id="ARBA00009760"/>
    </source>
</evidence>
<dbReference type="PROSITE" id="PS00366">
    <property type="entry name" value="URICASE"/>
    <property type="match status" value="1"/>
</dbReference>
<keyword evidence="3 5" id="KW-0659">Purine metabolism</keyword>
<dbReference type="Proteomes" id="UP000708347">
    <property type="component" value="Unassembled WGS sequence"/>
</dbReference>
<keyword evidence="8" id="KW-1185">Reference proteome</keyword>
<name>A0ABX2JRQ9_9MYCO</name>
<reference evidence="7 8" key="1">
    <citation type="submission" date="2019-05" db="EMBL/GenBank/DDBJ databases">
        <title>Mycolicibacterium sphagni ENV482 genome assembly.</title>
        <authorList>
            <person name="Chen W."/>
            <person name="Faulkner N.W."/>
            <person name="Hyman M.R."/>
        </authorList>
    </citation>
    <scope>NUCLEOTIDE SEQUENCE [LARGE SCALE GENOMIC DNA]</scope>
    <source>
        <strain evidence="7 8">ENV482</strain>
    </source>
</reference>
<proteinExistence type="inferred from homology"/>
<dbReference type="EMBL" id="VBSB01000008">
    <property type="protein sequence ID" value="NTY60381.1"/>
    <property type="molecule type" value="Genomic_DNA"/>
</dbReference>
<dbReference type="InterPro" id="IPR019842">
    <property type="entry name" value="Uricase_CS"/>
</dbReference>
<sequence length="310" mass="34592">MPAQPDVSASADANKQFVLGKNQYGKAGNHVVRITRDTARHEIEDLTVISQLHGDFETCHTEGDNSHCVATDTQKNTVFSFARDGIGSPEAFLLRLGDHFTHDFEWVTGGRWGAEQSTWERIKVGGKEHDHAFVQNKSDVRTAVLLIDESGPHLAAGLKNLTVLKSTGSEFHGFPRDEYTTLVETTDRILSTDVAAYWRYNTTTLDFNAAYADIRRILLETFASVHSLALQQTLYQMGTEVLSAHSEVIDIRLSMPNKHHFVADLNPFGQDNPNVVFWAADRPFGLIEATVKRAGGDDDFARWQSILNFC</sequence>
<evidence type="ECO:0000256" key="5">
    <source>
        <dbReference type="PIRNR" id="PIRNR000241"/>
    </source>
</evidence>
<comment type="function">
    <text evidence="5 6">Catalyzes the oxidation of uric acid to 5-hydroxyisourate, which is further processed to form (S)-allantoin.</text>
</comment>
<comment type="pathway">
    <text evidence="1 5">Purine metabolism; urate degradation; (S)-allantoin from urate: step 1/3.</text>
</comment>
<accession>A0ABX2JRQ9</accession>
<organism evidence="7 8">
    <name type="scientific">Mycolicibacterium sphagni</name>
    <dbReference type="NCBI Taxonomy" id="1786"/>
    <lineage>
        <taxon>Bacteria</taxon>
        <taxon>Bacillati</taxon>
        <taxon>Actinomycetota</taxon>
        <taxon>Actinomycetes</taxon>
        <taxon>Mycobacteriales</taxon>
        <taxon>Mycobacteriaceae</taxon>
        <taxon>Mycolicibacterium</taxon>
    </lineage>
</organism>
<evidence type="ECO:0000256" key="6">
    <source>
        <dbReference type="RuleBase" id="RU004455"/>
    </source>
</evidence>
<dbReference type="PANTHER" id="PTHR42874:SF1">
    <property type="entry name" value="URICASE"/>
    <property type="match status" value="1"/>
</dbReference>
<dbReference type="NCBIfam" id="TIGR03383">
    <property type="entry name" value="urate_oxi"/>
    <property type="match status" value="1"/>
</dbReference>
<dbReference type="PRINTS" id="PR00093">
    <property type="entry name" value="URICASE"/>
</dbReference>
<gene>
    <name evidence="7" type="primary">pucL</name>
    <name evidence="7" type="ORF">FEG63_12585</name>
</gene>
<protein>
    <recommendedName>
        <fullName evidence="5 6">Uricase</fullName>
        <ecNumber evidence="5 6">1.7.3.3</ecNumber>
    </recommendedName>
    <alternativeName>
        <fullName evidence="5">Urate oxidase</fullName>
    </alternativeName>
</protein>
<evidence type="ECO:0000256" key="4">
    <source>
        <dbReference type="ARBA" id="ARBA00023002"/>
    </source>
</evidence>
<comment type="catalytic activity">
    <reaction evidence="5 6">
        <text>urate + O2 + H2O = 5-hydroxyisourate + H2O2</text>
        <dbReference type="Rhea" id="RHEA:21368"/>
        <dbReference type="ChEBI" id="CHEBI:15377"/>
        <dbReference type="ChEBI" id="CHEBI:15379"/>
        <dbReference type="ChEBI" id="CHEBI:16240"/>
        <dbReference type="ChEBI" id="CHEBI:17775"/>
        <dbReference type="ChEBI" id="CHEBI:18072"/>
        <dbReference type="EC" id="1.7.3.3"/>
    </reaction>
</comment>
<comment type="similarity">
    <text evidence="2 5 6">Belongs to the uricase family.</text>
</comment>
<dbReference type="RefSeq" id="WP_174398210.1">
    <property type="nucleotide sequence ID" value="NZ_VBSB01000008.1"/>
</dbReference>
<evidence type="ECO:0000256" key="1">
    <source>
        <dbReference type="ARBA" id="ARBA00004831"/>
    </source>
</evidence>
<evidence type="ECO:0000256" key="3">
    <source>
        <dbReference type="ARBA" id="ARBA00022631"/>
    </source>
</evidence>
<dbReference type="Gene3D" id="3.10.270.10">
    <property type="entry name" value="Urate Oxidase"/>
    <property type="match status" value="1"/>
</dbReference>
<dbReference type="PIRSF" id="PIRSF000241">
    <property type="entry name" value="Urate_oxidase"/>
    <property type="match status" value="1"/>
</dbReference>
<keyword evidence="4 5" id="KW-0560">Oxidoreductase</keyword>
<comment type="caution">
    <text evidence="7">The sequence shown here is derived from an EMBL/GenBank/DDBJ whole genome shotgun (WGS) entry which is preliminary data.</text>
</comment>
<dbReference type="InterPro" id="IPR002042">
    <property type="entry name" value="Uricase"/>
</dbReference>
<evidence type="ECO:0000313" key="7">
    <source>
        <dbReference type="EMBL" id="NTY60381.1"/>
    </source>
</evidence>
<dbReference type="SUPFAM" id="SSF55620">
    <property type="entry name" value="Tetrahydrobiopterin biosynthesis enzymes-like"/>
    <property type="match status" value="2"/>
</dbReference>
<dbReference type="Pfam" id="PF01014">
    <property type="entry name" value="Uricase"/>
    <property type="match status" value="2"/>
</dbReference>